<sequence length="399" mass="42803">MGVTGKLPFVRPAAAIPVAAWQAASAAVSIIAAFSHSGDGGLGAMLSAQMKMLTVISLQLDKVIATLTDIQKRIVELPAVIEQEVERGRLNGYYDTIVSSTTALKELGQAWFDPKTPQTQKNKLIGDFKNVADKVRDARGALLRYPTLVSAVALPVALGTEVAARRLSGETAQISPALDSYDQAIANILDPLRTGSVGQVIDALLQDHEKTAADCQKWAGSTCVPSPQSPVVVRLPSCNALAHSDVCQDCGIGGVPDLLPVRNQVHAYFSTPVSATDKGGYYEMQSGTATLQAVDEGNAPCHWWYRRVKQKLIDGGALDSVEYRVLPAVSSDPLVPSFSQQAALAAQYLPSNLKDADVNTLQSYLEQMNQKRADLFIYSSAMLLALEARNRILEVRGTL</sequence>
<evidence type="ECO:0000313" key="2">
    <source>
        <dbReference type="Proteomes" id="UP000622707"/>
    </source>
</evidence>
<accession>A0ABS1JUA1</accession>
<dbReference type="Proteomes" id="UP000622707">
    <property type="component" value="Unassembled WGS sequence"/>
</dbReference>
<keyword evidence="2" id="KW-1185">Reference proteome</keyword>
<organism evidence="1 2">
    <name type="scientific">Ramlibacter alkalitolerans</name>
    <dbReference type="NCBI Taxonomy" id="2039631"/>
    <lineage>
        <taxon>Bacteria</taxon>
        <taxon>Pseudomonadati</taxon>
        <taxon>Pseudomonadota</taxon>
        <taxon>Betaproteobacteria</taxon>
        <taxon>Burkholderiales</taxon>
        <taxon>Comamonadaceae</taxon>
        <taxon>Ramlibacter</taxon>
    </lineage>
</organism>
<dbReference type="RefSeq" id="WP_201692429.1">
    <property type="nucleotide sequence ID" value="NZ_JAEQND010000013.1"/>
</dbReference>
<evidence type="ECO:0000313" key="1">
    <source>
        <dbReference type="EMBL" id="MBL0427798.1"/>
    </source>
</evidence>
<comment type="caution">
    <text evidence="1">The sequence shown here is derived from an EMBL/GenBank/DDBJ whole genome shotgun (WGS) entry which is preliminary data.</text>
</comment>
<name>A0ABS1JUA1_9BURK</name>
<dbReference type="EMBL" id="JAEQND010000013">
    <property type="protein sequence ID" value="MBL0427798.1"/>
    <property type="molecule type" value="Genomic_DNA"/>
</dbReference>
<gene>
    <name evidence="1" type="ORF">JI746_22015</name>
</gene>
<protein>
    <submittedName>
        <fullName evidence="1">Uncharacterized protein</fullName>
    </submittedName>
</protein>
<reference evidence="1 2" key="1">
    <citation type="journal article" date="2017" name="Int. J. Syst. Evol. Microbiol.">
        <title>Ramlibacter alkalitolerans sp. nov., alkali-tolerant bacterium isolated from soil of ginseng.</title>
        <authorList>
            <person name="Lee D.H."/>
            <person name="Cha C.J."/>
        </authorList>
    </citation>
    <scope>NUCLEOTIDE SEQUENCE [LARGE SCALE GENOMIC DNA]</scope>
    <source>
        <strain evidence="1 2">KACC 19305</strain>
    </source>
</reference>
<proteinExistence type="predicted"/>